<evidence type="ECO:0000313" key="30">
    <source>
        <dbReference type="Proteomes" id="UP000000539"/>
    </source>
</evidence>
<keyword evidence="10" id="KW-0851">Voltage-gated channel</keyword>
<keyword evidence="8 26" id="KW-0812">Transmembrane</keyword>
<dbReference type="InterPro" id="IPR013106">
    <property type="entry name" value="Ig_V-set"/>
</dbReference>
<dbReference type="InterPro" id="IPR013783">
    <property type="entry name" value="Ig-like_fold"/>
</dbReference>
<feature type="signal peptide" evidence="27">
    <location>
        <begin position="1"/>
        <end position="21"/>
    </location>
</feature>
<evidence type="ECO:0000256" key="21">
    <source>
        <dbReference type="ARBA" id="ARBA00024210"/>
    </source>
</evidence>
<evidence type="ECO:0000256" key="18">
    <source>
        <dbReference type="ARBA" id="ARBA00023273"/>
    </source>
</evidence>
<name>A0A8V0X829_CHICK</name>
<evidence type="ECO:0000256" key="16">
    <source>
        <dbReference type="ARBA" id="ARBA00023180"/>
    </source>
</evidence>
<dbReference type="OrthoDB" id="8868224at2759"/>
<evidence type="ECO:0000256" key="10">
    <source>
        <dbReference type="ARBA" id="ARBA00022882"/>
    </source>
</evidence>
<evidence type="ECO:0000256" key="2">
    <source>
        <dbReference type="ARBA" id="ARBA00004484"/>
    </source>
</evidence>
<accession>A0A8V0X829</accession>
<keyword evidence="19" id="KW-0407">Ion channel</keyword>
<dbReference type="InterPro" id="IPR007110">
    <property type="entry name" value="Ig-like_dom"/>
</dbReference>
<keyword evidence="30" id="KW-1185">Reference proteome</keyword>
<dbReference type="PANTHER" id="PTHR10546:SF2">
    <property type="entry name" value="SODIUM CHANNEL SUBUNIT BETA-1"/>
    <property type="match status" value="1"/>
</dbReference>
<comment type="similarity">
    <text evidence="4">Belongs to the sodium channel auxiliary subunit SCN3B (TC 8.A.17) family.</text>
</comment>
<keyword evidence="11 26" id="KW-1133">Transmembrane helix</keyword>
<evidence type="ECO:0000256" key="17">
    <source>
        <dbReference type="ARBA" id="ARBA00023201"/>
    </source>
</evidence>
<keyword evidence="5" id="KW-0813">Transport</keyword>
<keyword evidence="9 27" id="KW-0732">Signal</keyword>
<dbReference type="Ensembl" id="ENSGALT00010001343.1">
    <property type="protein sequence ID" value="ENSGALP00010000714.1"/>
    <property type="gene ID" value="ENSGALG00010000639.1"/>
</dbReference>
<dbReference type="GO" id="GO:0043204">
    <property type="term" value="C:perikaryon"/>
    <property type="evidence" value="ECO:0007669"/>
    <property type="project" value="UniProtKB-SubCell"/>
</dbReference>
<feature type="domain" description="Ig-like" evidence="28">
    <location>
        <begin position="6"/>
        <end position="139"/>
    </location>
</feature>
<comment type="similarity">
    <text evidence="21">Belongs to the sodium channel auxiliary subunit SCN1B (TC 8.A.17) family.</text>
</comment>
<evidence type="ECO:0000256" key="11">
    <source>
        <dbReference type="ARBA" id="ARBA00022989"/>
    </source>
</evidence>
<keyword evidence="12" id="KW-0915">Sodium</keyword>
<keyword evidence="6" id="KW-0894">Sodium channel</keyword>
<dbReference type="Gene3D" id="2.60.40.10">
    <property type="entry name" value="Immunoglobulins"/>
    <property type="match status" value="1"/>
</dbReference>
<comment type="subcellular location">
    <subcellularLocation>
        <location evidence="1">Cell membrane</location>
        <topology evidence="1">Single-pass type I membrane protein</topology>
    </subcellularLocation>
    <subcellularLocation>
        <location evidence="3">Cell projection</location>
        <location evidence="3">Axon</location>
    </subcellularLocation>
    <subcellularLocation>
        <location evidence="2">Perikaryon</location>
    </subcellularLocation>
</comment>
<evidence type="ECO:0000256" key="23">
    <source>
        <dbReference type="ARBA" id="ARBA00045714"/>
    </source>
</evidence>
<dbReference type="PROSITE" id="PS50835">
    <property type="entry name" value="IG_LIKE"/>
    <property type="match status" value="1"/>
</dbReference>
<keyword evidence="14 26" id="KW-0472">Membrane</keyword>
<evidence type="ECO:0000256" key="1">
    <source>
        <dbReference type="ARBA" id="ARBA00004251"/>
    </source>
</evidence>
<keyword evidence="17" id="KW-0739">Sodium transport</keyword>
<dbReference type="Proteomes" id="UP000000539">
    <property type="component" value="Unassembled WGS sequence"/>
</dbReference>
<proteinExistence type="inferred from homology"/>
<organism evidence="29 30">
    <name type="scientific">Gallus gallus</name>
    <name type="common">Chicken</name>
    <dbReference type="NCBI Taxonomy" id="9031"/>
    <lineage>
        <taxon>Eukaryota</taxon>
        <taxon>Metazoa</taxon>
        <taxon>Chordata</taxon>
        <taxon>Craniata</taxon>
        <taxon>Vertebrata</taxon>
        <taxon>Euteleostomi</taxon>
        <taxon>Archelosauria</taxon>
        <taxon>Archosauria</taxon>
        <taxon>Dinosauria</taxon>
        <taxon>Saurischia</taxon>
        <taxon>Theropoda</taxon>
        <taxon>Coelurosauria</taxon>
        <taxon>Aves</taxon>
        <taxon>Neognathae</taxon>
        <taxon>Galloanserae</taxon>
        <taxon>Galliformes</taxon>
        <taxon>Phasianidae</taxon>
        <taxon>Phasianinae</taxon>
        <taxon>Gallus</taxon>
    </lineage>
</organism>
<dbReference type="FunFam" id="2.60.40.10:FF:000375">
    <property type="entry name" value="Sodium channel beta 1 subunit"/>
    <property type="match status" value="1"/>
</dbReference>
<feature type="transmembrane region" description="Helical" evidence="26">
    <location>
        <begin position="163"/>
        <end position="184"/>
    </location>
</feature>
<keyword evidence="7" id="KW-1003">Cell membrane</keyword>
<dbReference type="GO" id="GO:0017080">
    <property type="term" value="F:sodium channel regulator activity"/>
    <property type="evidence" value="ECO:0007669"/>
    <property type="project" value="InterPro"/>
</dbReference>
<evidence type="ECO:0000256" key="26">
    <source>
        <dbReference type="SAM" id="Phobius"/>
    </source>
</evidence>
<keyword evidence="13" id="KW-0406">Ion transport</keyword>
<comment type="subunit">
    <text evidence="25">A voltage-gated sodium (Nav) channel consists of an ion-conducting pore-forming alpha subunit functional on its own that is regulated by one or more beta subunits. Forms homodimers and homotrimers. SCN3B is non-covalently associated with alpha subunits and induces the formation of alpha subunit oligomers, including trimers. Interacts with SCN5A/Nav1.5; regulatory subunit of SCN5A/Nav1.5. Interacts with SCN7A/Nav2.1; probable regulatory subunit of SCN7A/Nav2.1. Interacts with SCN10A; regulatory subunit of SCN10A/Nav1.8. Interacts with NFASC; probably involved in targeting the sodium channels to the nodes of Ranvier.</text>
</comment>
<evidence type="ECO:0000256" key="12">
    <source>
        <dbReference type="ARBA" id="ARBA00023053"/>
    </source>
</evidence>
<evidence type="ECO:0000256" key="19">
    <source>
        <dbReference type="ARBA" id="ARBA00023303"/>
    </source>
</evidence>
<evidence type="ECO:0000256" key="8">
    <source>
        <dbReference type="ARBA" id="ARBA00022692"/>
    </source>
</evidence>
<dbReference type="InterPro" id="IPR036179">
    <property type="entry name" value="Ig-like_dom_sf"/>
</dbReference>
<keyword evidence="18" id="KW-0966">Cell projection</keyword>
<evidence type="ECO:0000256" key="5">
    <source>
        <dbReference type="ARBA" id="ARBA00022448"/>
    </source>
</evidence>
<keyword evidence="16" id="KW-0325">Glycoprotein</keyword>
<dbReference type="GO" id="GO:0005272">
    <property type="term" value="F:sodium channel activity"/>
    <property type="evidence" value="ECO:0007669"/>
    <property type="project" value="UniProtKB-KW"/>
</dbReference>
<dbReference type="GeneTree" id="ENSGT00390000018560"/>
<evidence type="ECO:0000256" key="25">
    <source>
        <dbReference type="ARBA" id="ARBA00049669"/>
    </source>
</evidence>
<evidence type="ECO:0000256" key="27">
    <source>
        <dbReference type="SAM" id="SignalP"/>
    </source>
</evidence>
<evidence type="ECO:0000256" key="15">
    <source>
        <dbReference type="ARBA" id="ARBA00023157"/>
    </source>
</evidence>
<evidence type="ECO:0000256" key="6">
    <source>
        <dbReference type="ARBA" id="ARBA00022461"/>
    </source>
</evidence>
<dbReference type="SUPFAM" id="SSF48726">
    <property type="entry name" value="Immunoglobulin"/>
    <property type="match status" value="1"/>
</dbReference>
<evidence type="ECO:0000256" key="20">
    <source>
        <dbReference type="ARBA" id="ARBA00023319"/>
    </source>
</evidence>
<reference evidence="29" key="1">
    <citation type="submission" date="2025-08" db="UniProtKB">
        <authorList>
            <consortium name="Ensembl"/>
        </authorList>
    </citation>
    <scope>IDENTIFICATION</scope>
    <source>
        <strain evidence="29">broiler</strain>
    </source>
</reference>
<feature type="chain" id="PRO_5036463559" description="Sodium channel regulatory subunit beta-1" evidence="27">
    <location>
        <begin position="22"/>
        <end position="217"/>
    </location>
</feature>
<keyword evidence="15" id="KW-1015">Disulfide bond</keyword>
<reference evidence="29" key="2">
    <citation type="submission" date="2025-09" db="UniProtKB">
        <authorList>
            <consortium name="Ensembl"/>
        </authorList>
    </citation>
    <scope>IDENTIFICATION</scope>
    <source>
        <strain evidence="29">broiler</strain>
    </source>
</reference>
<evidence type="ECO:0000256" key="13">
    <source>
        <dbReference type="ARBA" id="ARBA00023065"/>
    </source>
</evidence>
<comment type="function">
    <text evidence="23">Regulatory subunit of multiple voltage-gated sodium (Nav) channels directly mediating the depolarization of excitable membranes. Navs, also called VGSCs (voltage-gated sodium channels) or VDSCs (voltage-dependent sodium channels), operate by switching between closed and open conformations depending on the voltage difference across the membrane. In the open conformation they allow Na(+) ions to selectively pass through the pore, along their electrochemical gradient. The influx of Na+ ions provokes membrane depolarization, initiating the propagation of electrical signals throughout cells and tissues. The accessory beta subunits participate in localization and functional modulation of the Nav channels. Modulates the activity of SCN1A/Nav1.1, SCN2A/Nav1.2, SCN3A/Nav1.3, SCN4A/Nav1.4, SCN5A/Nav1.5, SCN8A/Nav1.6, SCN9A/Nav1.7 and SCN10A/Nav1.8.</text>
</comment>
<dbReference type="PANTHER" id="PTHR10546">
    <property type="entry name" value="SODIUM CHANNEL SUBUNIT BETA-1 AND 3"/>
    <property type="match status" value="1"/>
</dbReference>
<evidence type="ECO:0000256" key="7">
    <source>
        <dbReference type="ARBA" id="ARBA00022475"/>
    </source>
</evidence>
<dbReference type="InterPro" id="IPR027098">
    <property type="entry name" value="Na_channel_b1/b3"/>
</dbReference>
<sequence length="217" mass="23873">MAFCGPALLLLGLLMAPGVQGGCVEVDSETEAVLGAPFKLLCIACKRRSETPAEAEGEWFFRAEGAPEFTKILHYTAEEGAWVAPGPFEGLLFWNGSRGTRDIQDLSVRLSNVGRSHAGLYVCRLRRNLTFEGYTYSLARNKSVKLAVVESERRDLASIVSEVLMYVLIVLLTLWLAAEMLYCYRKVAAASAPPPDSAAMVCKRGIVMLMSTRMTRE</sequence>
<evidence type="ECO:0000313" key="29">
    <source>
        <dbReference type="Ensembl" id="ENSGALP00010000714.1"/>
    </source>
</evidence>
<evidence type="ECO:0000256" key="4">
    <source>
        <dbReference type="ARBA" id="ARBA00010404"/>
    </source>
</evidence>
<evidence type="ECO:0000259" key="28">
    <source>
        <dbReference type="PROSITE" id="PS50835"/>
    </source>
</evidence>
<evidence type="ECO:0000256" key="3">
    <source>
        <dbReference type="ARBA" id="ARBA00004489"/>
    </source>
</evidence>
<dbReference type="Pfam" id="PF07686">
    <property type="entry name" value="V-set"/>
    <property type="match status" value="1"/>
</dbReference>
<keyword evidence="20" id="KW-0393">Immunoglobulin domain</keyword>
<protein>
    <recommendedName>
        <fullName evidence="24">Sodium channel regulatory subunit beta-1</fullName>
    </recommendedName>
    <alternativeName>
        <fullName evidence="22">Sodium channel regulatory subunit beta-3</fullName>
    </alternativeName>
</protein>
<dbReference type="GO" id="GO:0001518">
    <property type="term" value="C:voltage-gated sodium channel complex"/>
    <property type="evidence" value="ECO:0007669"/>
    <property type="project" value="InterPro"/>
</dbReference>
<evidence type="ECO:0000256" key="14">
    <source>
        <dbReference type="ARBA" id="ARBA00023136"/>
    </source>
</evidence>
<evidence type="ECO:0000256" key="22">
    <source>
        <dbReference type="ARBA" id="ARBA00044530"/>
    </source>
</evidence>
<gene>
    <name evidence="29" type="primary">SCN1B</name>
</gene>
<evidence type="ECO:0000256" key="24">
    <source>
        <dbReference type="ARBA" id="ARBA00047180"/>
    </source>
</evidence>
<dbReference type="AlphaFoldDB" id="A0A8V0X829"/>
<dbReference type="GO" id="GO:0030424">
    <property type="term" value="C:axon"/>
    <property type="evidence" value="ECO:0007669"/>
    <property type="project" value="UniProtKB-SubCell"/>
</dbReference>
<evidence type="ECO:0000256" key="9">
    <source>
        <dbReference type="ARBA" id="ARBA00022729"/>
    </source>
</evidence>